<dbReference type="Proteomes" id="UP000015042">
    <property type="component" value="Chromosome"/>
</dbReference>
<dbReference type="HOGENOM" id="CLU_2809886_0_0_6"/>
<sequence length="67" mass="7632">MAEVGANQRLNINFMNVFIVIHSTINAIHSVLMALHAVFPLVRNAFRYGCGQRISLLFMQEDGHEKF</sequence>
<proteinExistence type="predicted"/>
<keyword evidence="1" id="KW-1133">Transmembrane helix</keyword>
<evidence type="ECO:0000313" key="2">
    <source>
        <dbReference type="EMBL" id="AGR60907.1"/>
    </source>
</evidence>
<dbReference type="PATRIC" id="fig|1197719.3.peg.3714"/>
<gene>
    <name evidence="2" type="ORF">A464_3723</name>
</gene>
<dbReference type="eggNOG" id="ENOG5031T7N">
    <property type="taxonomic scope" value="Bacteria"/>
</dbReference>
<organism evidence="2 3">
    <name type="scientific">Salmonella bongori N268-08</name>
    <dbReference type="NCBI Taxonomy" id="1197719"/>
    <lineage>
        <taxon>Bacteria</taxon>
        <taxon>Pseudomonadati</taxon>
        <taxon>Pseudomonadota</taxon>
        <taxon>Gammaproteobacteria</taxon>
        <taxon>Enterobacterales</taxon>
        <taxon>Enterobacteriaceae</taxon>
        <taxon>Salmonella</taxon>
    </lineage>
</organism>
<accession>S5NKV5</accession>
<evidence type="ECO:0000313" key="3">
    <source>
        <dbReference type="Proteomes" id="UP000015042"/>
    </source>
</evidence>
<dbReference type="EMBL" id="CP006608">
    <property type="protein sequence ID" value="AGR60907.1"/>
    <property type="molecule type" value="Genomic_DNA"/>
</dbReference>
<evidence type="ECO:0000256" key="1">
    <source>
        <dbReference type="SAM" id="Phobius"/>
    </source>
</evidence>
<dbReference type="AlphaFoldDB" id="S5NKV5"/>
<protein>
    <submittedName>
        <fullName evidence="2">Uncharacterized protein</fullName>
    </submittedName>
</protein>
<reference evidence="2 3" key="1">
    <citation type="submission" date="2013-07" db="EMBL/GenBank/DDBJ databases">
        <title>Genome sequence of Salmonella bongori N268-08 - a rare clinical isolate.</title>
        <authorList>
            <person name="Marti R."/>
            <person name="Hagens S."/>
            <person name="Loessner M.J."/>
            <person name="Klumpp J."/>
        </authorList>
    </citation>
    <scope>NUCLEOTIDE SEQUENCE [LARGE SCALE GENOMIC DNA]</scope>
    <source>
        <strain evidence="2 3">N268-08</strain>
    </source>
</reference>
<feature type="transmembrane region" description="Helical" evidence="1">
    <location>
        <begin position="17"/>
        <end position="39"/>
    </location>
</feature>
<keyword evidence="1" id="KW-0812">Transmembrane</keyword>
<keyword evidence="1" id="KW-0472">Membrane</keyword>
<name>S5NKV5_SALBN</name>
<dbReference type="KEGG" id="sbz:A464_3723"/>